<evidence type="ECO:0000313" key="2">
    <source>
        <dbReference type="Proteomes" id="UP000515123"/>
    </source>
</evidence>
<organism evidence="2 3">
    <name type="scientific">Ananas comosus</name>
    <name type="common">Pineapple</name>
    <name type="synonym">Ananas ananas</name>
    <dbReference type="NCBI Taxonomy" id="4615"/>
    <lineage>
        <taxon>Eukaryota</taxon>
        <taxon>Viridiplantae</taxon>
        <taxon>Streptophyta</taxon>
        <taxon>Embryophyta</taxon>
        <taxon>Tracheophyta</taxon>
        <taxon>Spermatophyta</taxon>
        <taxon>Magnoliopsida</taxon>
        <taxon>Liliopsida</taxon>
        <taxon>Poales</taxon>
        <taxon>Bromeliaceae</taxon>
        <taxon>Bromelioideae</taxon>
        <taxon>Ananas</taxon>
    </lineage>
</organism>
<gene>
    <name evidence="3" type="primary">LOC109718652</name>
</gene>
<protein>
    <submittedName>
        <fullName evidence="3">Uncharacterized protein LOC109718652 isoform X5</fullName>
    </submittedName>
</protein>
<feature type="compositionally biased region" description="Acidic residues" evidence="1">
    <location>
        <begin position="298"/>
        <end position="310"/>
    </location>
</feature>
<accession>A0A6P5FW83</accession>
<name>A0A6P5FW83_ANACO</name>
<reference evidence="3" key="2">
    <citation type="submission" date="2025-08" db="UniProtKB">
        <authorList>
            <consortium name="RefSeq"/>
        </authorList>
    </citation>
    <scope>IDENTIFICATION</scope>
    <source>
        <tissue evidence="3">Leaf</tissue>
    </source>
</reference>
<dbReference type="GO" id="GO:0006357">
    <property type="term" value="P:regulation of transcription by RNA polymerase II"/>
    <property type="evidence" value="ECO:0007669"/>
    <property type="project" value="InterPro"/>
</dbReference>
<keyword evidence="2" id="KW-1185">Reference proteome</keyword>
<dbReference type="GO" id="GO:0035267">
    <property type="term" value="C:NuA4 histone acetyltransferase complex"/>
    <property type="evidence" value="ECO:0007669"/>
    <property type="project" value="InterPro"/>
</dbReference>
<evidence type="ECO:0000313" key="3">
    <source>
        <dbReference type="RefSeq" id="XP_020100576.1"/>
    </source>
</evidence>
<reference evidence="2" key="1">
    <citation type="journal article" date="2015" name="Nat. Genet.">
        <title>The pineapple genome and the evolution of CAM photosynthesis.</title>
        <authorList>
            <person name="Ming R."/>
            <person name="VanBuren R."/>
            <person name="Wai C.M."/>
            <person name="Tang H."/>
            <person name="Schatz M.C."/>
            <person name="Bowers J.E."/>
            <person name="Lyons E."/>
            <person name="Wang M.L."/>
            <person name="Chen J."/>
            <person name="Biggers E."/>
            <person name="Zhang J."/>
            <person name="Huang L."/>
            <person name="Zhang L."/>
            <person name="Miao W."/>
            <person name="Zhang J."/>
            <person name="Ye Z."/>
            <person name="Miao C."/>
            <person name="Lin Z."/>
            <person name="Wang H."/>
            <person name="Zhou H."/>
            <person name="Yim W.C."/>
            <person name="Priest H.D."/>
            <person name="Zheng C."/>
            <person name="Woodhouse M."/>
            <person name="Edger P.P."/>
            <person name="Guyot R."/>
            <person name="Guo H.B."/>
            <person name="Guo H."/>
            <person name="Zheng G."/>
            <person name="Singh R."/>
            <person name="Sharma A."/>
            <person name="Min X."/>
            <person name="Zheng Y."/>
            <person name="Lee H."/>
            <person name="Gurtowski J."/>
            <person name="Sedlazeck F.J."/>
            <person name="Harkess A."/>
            <person name="McKain M.R."/>
            <person name="Liao Z."/>
            <person name="Fang J."/>
            <person name="Liu J."/>
            <person name="Zhang X."/>
            <person name="Zhang Q."/>
            <person name="Hu W."/>
            <person name="Qin Y."/>
            <person name="Wang K."/>
            <person name="Chen L.Y."/>
            <person name="Shirley N."/>
            <person name="Lin Y.R."/>
            <person name="Liu L.Y."/>
            <person name="Hernandez A.G."/>
            <person name="Wright C.L."/>
            <person name="Bulone V."/>
            <person name="Tuskan G.A."/>
            <person name="Heath K."/>
            <person name="Zee F."/>
            <person name="Moore P.H."/>
            <person name="Sunkar R."/>
            <person name="Leebens-Mack J.H."/>
            <person name="Mockler T."/>
            <person name="Bennetzen J.L."/>
            <person name="Freeling M."/>
            <person name="Sankoff D."/>
            <person name="Paterson A.H."/>
            <person name="Zhu X."/>
            <person name="Yang X."/>
            <person name="Smith J.A."/>
            <person name="Cushman J.C."/>
            <person name="Paull R.E."/>
            <person name="Yu Q."/>
        </authorList>
    </citation>
    <scope>NUCLEOTIDE SEQUENCE [LARGE SCALE GENOMIC DNA]</scope>
    <source>
        <strain evidence="2">cv. F153</strain>
    </source>
</reference>
<proteinExistence type="predicted"/>
<dbReference type="InterPro" id="IPR024943">
    <property type="entry name" value="Enhancer_polycomb"/>
</dbReference>
<sequence length="418" mass="48678">MTMHQPPELPRATRTCCGLRQKLITRCIEFLQRKAQVKFLPRNSVLWIHMKEIMLAPLHNLHRICVEEEPELRLANLLSMIWTMRMRIGLKSLTMSGRFLRLKSILLYLMIISVHLFLSRFEALLFKLEVLDHKTRERAGVITPTLGSPIPVFLQLNSAIEALQSLSVRYAVFRSVHNYWKAKRERWQKPILRRLQPPPPVNDTNPYNVFRPREKAPRLHTRRMQRRENNAQSFEKLRLVRRSLGQAKTLLEALIKREEKKRDILECEVSLQRIQMKYKHGAQLVEDGTALVGSQSDSSDEDEYMDSEDATNERTNDWPSNTQSRLQNLKLRVIPPQRVKHELKQEPLPNGWLRKREAQEPVMLFTRPLDIEKLAATGISAPVGPPVEDGSAPTLRFHGRIGRGGRIIFDRFNPLLRS</sequence>
<dbReference type="Proteomes" id="UP000515123">
    <property type="component" value="Linkage group 12"/>
</dbReference>
<dbReference type="AlphaFoldDB" id="A0A6P5FW83"/>
<dbReference type="RefSeq" id="XP_020100576.1">
    <property type="nucleotide sequence ID" value="XM_020244987.1"/>
</dbReference>
<dbReference type="PANTHER" id="PTHR14898">
    <property type="entry name" value="ENHANCER OF POLYCOMB"/>
    <property type="match status" value="1"/>
</dbReference>
<evidence type="ECO:0000256" key="1">
    <source>
        <dbReference type="SAM" id="MobiDB-lite"/>
    </source>
</evidence>
<dbReference type="GeneID" id="109718652"/>
<feature type="region of interest" description="Disordered" evidence="1">
    <location>
        <begin position="292"/>
        <end position="322"/>
    </location>
</feature>
<dbReference type="OrthoDB" id="435275at2759"/>